<name>E2BR10_HARSA</name>
<evidence type="ECO:0000313" key="1">
    <source>
        <dbReference type="EMBL" id="EFN81870.1"/>
    </source>
</evidence>
<organism evidence="2">
    <name type="scientific">Harpegnathos saltator</name>
    <name type="common">Jerdon's jumping ant</name>
    <dbReference type="NCBI Taxonomy" id="610380"/>
    <lineage>
        <taxon>Eukaryota</taxon>
        <taxon>Metazoa</taxon>
        <taxon>Ecdysozoa</taxon>
        <taxon>Arthropoda</taxon>
        <taxon>Hexapoda</taxon>
        <taxon>Insecta</taxon>
        <taxon>Pterygota</taxon>
        <taxon>Neoptera</taxon>
        <taxon>Endopterygota</taxon>
        <taxon>Hymenoptera</taxon>
        <taxon>Apocrita</taxon>
        <taxon>Aculeata</taxon>
        <taxon>Formicoidea</taxon>
        <taxon>Formicidae</taxon>
        <taxon>Ponerinae</taxon>
        <taxon>Ponerini</taxon>
        <taxon>Harpegnathos</taxon>
    </lineage>
</organism>
<dbReference type="EMBL" id="GL449890">
    <property type="protein sequence ID" value="EFN81870.1"/>
    <property type="molecule type" value="Genomic_DNA"/>
</dbReference>
<accession>E2BR10</accession>
<keyword evidence="2" id="KW-1185">Reference proteome</keyword>
<dbReference type="AlphaFoldDB" id="E2BR10"/>
<protein>
    <submittedName>
        <fullName evidence="1">Uncharacterized protein</fullName>
    </submittedName>
</protein>
<sequence>MHNDITPVILNGNVEAARKVGASVTSEIETVVTFDHKTVPASINNKAPQEQANCNLPSIMNIQHSEKICYRGHDGNFVFSENKTENNVTAVEKITSVTTVGVDTVDNLDKFENITNVDASIQEVAIEAVTPSSDQQNERDAHGFRIASQNKEAEIPLASFSSLAEVSLSVEQFASPNFTYGTPPSQGRSEQVLHSTTSIPEYPYPSETLITPGSELRPSLQLQSAQLPQVCDNMNYVNLDISTTSWMKQLGITSNENFERELSNC</sequence>
<reference evidence="1 2" key="1">
    <citation type="journal article" date="2010" name="Science">
        <title>Genomic comparison of the ants Camponotus floridanus and Harpegnathos saltator.</title>
        <authorList>
            <person name="Bonasio R."/>
            <person name="Zhang G."/>
            <person name="Ye C."/>
            <person name="Mutti N.S."/>
            <person name="Fang X."/>
            <person name="Qin N."/>
            <person name="Donahue G."/>
            <person name="Yang P."/>
            <person name="Li Q."/>
            <person name="Li C."/>
            <person name="Zhang P."/>
            <person name="Huang Z."/>
            <person name="Berger S.L."/>
            <person name="Reinberg D."/>
            <person name="Wang J."/>
            <person name="Liebig J."/>
        </authorList>
    </citation>
    <scope>NUCLEOTIDE SEQUENCE [LARGE SCALE GENOMIC DNA]</scope>
    <source>
        <strain evidence="1 2">R22 G/1</strain>
    </source>
</reference>
<gene>
    <name evidence="1" type="ORF">EAI_12087</name>
</gene>
<dbReference type="InParanoid" id="E2BR10"/>
<dbReference type="Proteomes" id="UP000008237">
    <property type="component" value="Unassembled WGS sequence"/>
</dbReference>
<proteinExistence type="predicted"/>
<evidence type="ECO:0000313" key="2">
    <source>
        <dbReference type="Proteomes" id="UP000008237"/>
    </source>
</evidence>